<organism evidence="3 4">
    <name type="scientific">Natrinema hispanicum</name>
    <dbReference type="NCBI Taxonomy" id="392421"/>
    <lineage>
        <taxon>Archaea</taxon>
        <taxon>Methanobacteriati</taxon>
        <taxon>Methanobacteriota</taxon>
        <taxon>Stenosarchaea group</taxon>
        <taxon>Halobacteria</taxon>
        <taxon>Halobacteriales</taxon>
        <taxon>Natrialbaceae</taxon>
        <taxon>Natrinema</taxon>
    </lineage>
</organism>
<dbReference type="Gene3D" id="3.40.50.11700">
    <property type="match status" value="1"/>
</dbReference>
<dbReference type="Proteomes" id="UP000324021">
    <property type="component" value="Unassembled WGS sequence"/>
</dbReference>
<evidence type="ECO:0000259" key="2">
    <source>
        <dbReference type="Pfam" id="PF22665"/>
    </source>
</evidence>
<sequence length="250" mass="28632">METKERIHIAPLGFEFDRILCPAIEYSADRVILLEYIAPDIERPSYHDELPDVLEEEGIDCDRRECNIFDLYESVAIIAEIASAHQDHNVYVNLSSGSKITAIAGMIACMATRAAEPYYIRADTYTSDPHEPLTSGMEKAIDIPTYRMEQPERQEIEILEYIRSIKDDHDTRTIVSKKDLVEFSEEKHLPFIRNYDGNTMKGKYRLLTTHIIEPLAEKGYIAVASIGVRNDVSLTEEGRNALRAFRYLLD</sequence>
<accession>A0A1G6WRH1</accession>
<name>A0A1G6WRH1_9EURY</name>
<gene>
    <name evidence="3" type="ORF">SAMN05192552_103910</name>
</gene>
<dbReference type="AlphaFoldDB" id="A0A1G6WRH1"/>
<evidence type="ECO:0000313" key="3">
    <source>
        <dbReference type="EMBL" id="SDD68263.1"/>
    </source>
</evidence>
<dbReference type="InterPro" id="IPR054162">
    <property type="entry name" value="DUF6293_C"/>
</dbReference>
<evidence type="ECO:0000313" key="4">
    <source>
        <dbReference type="Proteomes" id="UP000324021"/>
    </source>
</evidence>
<dbReference type="Pfam" id="PF22665">
    <property type="entry name" value="WHD_DUF6293"/>
    <property type="match status" value="1"/>
</dbReference>
<feature type="domain" description="DUF6293" evidence="2">
    <location>
        <begin position="143"/>
        <end position="245"/>
    </location>
</feature>
<protein>
    <recommendedName>
        <fullName evidence="5">CRISPR-associated protein (Cas_Cas02710)</fullName>
    </recommendedName>
</protein>
<dbReference type="Pfam" id="PF19810">
    <property type="entry name" value="HFX_2341_N"/>
    <property type="match status" value="1"/>
</dbReference>
<dbReference type="InterPro" id="IPR046260">
    <property type="entry name" value="HFX_2341-like_N"/>
</dbReference>
<proteinExistence type="predicted"/>
<dbReference type="EMBL" id="FMZP01000039">
    <property type="protein sequence ID" value="SDD68263.1"/>
    <property type="molecule type" value="Genomic_DNA"/>
</dbReference>
<feature type="domain" description="HFX-2341-like N-terminal" evidence="1">
    <location>
        <begin position="6"/>
        <end position="125"/>
    </location>
</feature>
<reference evidence="3 4" key="1">
    <citation type="submission" date="2016-10" db="EMBL/GenBank/DDBJ databases">
        <authorList>
            <person name="Varghese N."/>
            <person name="Submissions S."/>
        </authorList>
    </citation>
    <scope>NUCLEOTIDE SEQUENCE [LARGE SCALE GENOMIC DNA]</scope>
    <source>
        <strain evidence="3 4">CDM_1</strain>
    </source>
</reference>
<evidence type="ECO:0008006" key="5">
    <source>
        <dbReference type="Google" id="ProtNLM"/>
    </source>
</evidence>
<dbReference type="RefSeq" id="WP_149782544.1">
    <property type="nucleotide sequence ID" value="NZ_FMZP01000039.1"/>
</dbReference>
<evidence type="ECO:0000259" key="1">
    <source>
        <dbReference type="Pfam" id="PF19810"/>
    </source>
</evidence>